<protein>
    <submittedName>
        <fullName evidence="1">Rpn family recombination-promoting nuclease/putative transposase</fullName>
    </submittedName>
</protein>
<keyword evidence="2" id="KW-1185">Reference proteome</keyword>
<sequence>MCTSLLDPKMDFIFKSIFGNEKEKSVLVSFLNAAIKSDSPIVDVEMRNVEITKEAIADKNSRLDVKAVANDGTIINVEIHFLELPKLKGFSVEDPLSGWGMFLKEPSSDVVEEAEETVKEIKLAKKKLYLISSDEDERERYRMREKGKLDEISALATAEEKGRAEGENLAKINIAKGLIGLISDELIAEKTGLSVEEIKKLKKD</sequence>
<comment type="caution">
    <text evidence="1">The sequence shown here is derived from an EMBL/GenBank/DDBJ whole genome shotgun (WGS) entry which is preliminary data.</text>
</comment>
<dbReference type="EMBL" id="JAVIKH010000022">
    <property type="protein sequence ID" value="MDX8337170.1"/>
    <property type="molecule type" value="Genomic_DNA"/>
</dbReference>
<dbReference type="Pfam" id="PF12784">
    <property type="entry name" value="PDDEXK_2"/>
    <property type="match status" value="1"/>
</dbReference>
<evidence type="ECO:0000313" key="2">
    <source>
        <dbReference type="Proteomes" id="UP001279681"/>
    </source>
</evidence>
<name>A0ABU4WC91_9FUSO</name>
<dbReference type="Proteomes" id="UP001279681">
    <property type="component" value="Unassembled WGS sequence"/>
</dbReference>
<dbReference type="InterPro" id="IPR010106">
    <property type="entry name" value="RpnA"/>
</dbReference>
<gene>
    <name evidence="1" type="ORF">RFV38_11820</name>
</gene>
<reference evidence="2" key="1">
    <citation type="submission" date="2023-07" db="EMBL/GenBank/DDBJ databases">
        <authorList>
            <person name="Colorado M.A."/>
            <person name="Villamil L.M."/>
            <person name="Melo J.F."/>
            <person name="Rodriguez J.A."/>
            <person name="Ruiz R.Y."/>
        </authorList>
    </citation>
    <scope>NUCLEOTIDE SEQUENCE [LARGE SCALE GENOMIC DNA]</scope>
    <source>
        <strain evidence="2">C33</strain>
    </source>
</reference>
<dbReference type="RefSeq" id="WP_320314524.1">
    <property type="nucleotide sequence ID" value="NZ_JAVIKH010000022.1"/>
</dbReference>
<proteinExistence type="predicted"/>
<organism evidence="1 2">
    <name type="scientific">Candidatus Cetobacterium colombiensis</name>
    <dbReference type="NCBI Taxonomy" id="3073100"/>
    <lineage>
        <taxon>Bacteria</taxon>
        <taxon>Fusobacteriati</taxon>
        <taxon>Fusobacteriota</taxon>
        <taxon>Fusobacteriia</taxon>
        <taxon>Fusobacteriales</taxon>
        <taxon>Fusobacteriaceae</taxon>
        <taxon>Cetobacterium</taxon>
    </lineage>
</organism>
<dbReference type="PANTHER" id="PTHR41317:SF1">
    <property type="entry name" value="PD-(D_E)XK NUCLEASE FAMILY TRANSPOSASE"/>
    <property type="match status" value="1"/>
</dbReference>
<evidence type="ECO:0000313" key="1">
    <source>
        <dbReference type="EMBL" id="MDX8337170.1"/>
    </source>
</evidence>
<dbReference type="PANTHER" id="PTHR41317">
    <property type="entry name" value="PD-(D_E)XK NUCLEASE FAMILY TRANSPOSASE"/>
    <property type="match status" value="1"/>
</dbReference>
<dbReference type="NCBIfam" id="TIGR01784">
    <property type="entry name" value="T_den_put_tspse"/>
    <property type="match status" value="1"/>
</dbReference>
<accession>A0ABU4WC91</accession>